<dbReference type="EMBL" id="UIVT01000001">
    <property type="protein sequence ID" value="SVP88780.1"/>
    <property type="molecule type" value="Genomic_DNA"/>
</dbReference>
<dbReference type="AlphaFoldDB" id="A0A3B0MXJ5"/>
<dbReference type="VEuPathDB" id="PiroplasmaDB:TA02995"/>
<dbReference type="VEuPathDB" id="PiroplasmaDB:TA09780"/>
<evidence type="ECO:0000256" key="1">
    <source>
        <dbReference type="SAM" id="MobiDB-lite"/>
    </source>
</evidence>
<evidence type="ECO:0000313" key="3">
    <source>
        <dbReference type="EMBL" id="SVP89929.1"/>
    </source>
</evidence>
<dbReference type="InterPro" id="IPR007480">
    <property type="entry name" value="DUF529"/>
</dbReference>
<proteinExistence type="predicted"/>
<gene>
    <name evidence="2" type="ORF">TAT_000063400</name>
    <name evidence="3" type="ORF">TAV_000063100</name>
</gene>
<dbReference type="Pfam" id="PF04385">
    <property type="entry name" value="FAINT"/>
    <property type="match status" value="4"/>
</dbReference>
<feature type="compositionally biased region" description="Low complexity" evidence="1">
    <location>
        <begin position="107"/>
        <end position="123"/>
    </location>
</feature>
<feature type="region of interest" description="Disordered" evidence="1">
    <location>
        <begin position="107"/>
        <end position="154"/>
    </location>
</feature>
<protein>
    <submittedName>
        <fullName evidence="3">SfiI-subtelomeric related protein family member, putative</fullName>
    </submittedName>
</protein>
<name>A0A3B0MXJ5_THEAN</name>
<organism evidence="3">
    <name type="scientific">Theileria annulata</name>
    <dbReference type="NCBI Taxonomy" id="5874"/>
    <lineage>
        <taxon>Eukaryota</taxon>
        <taxon>Sar</taxon>
        <taxon>Alveolata</taxon>
        <taxon>Apicomplexa</taxon>
        <taxon>Aconoidasida</taxon>
        <taxon>Piroplasmida</taxon>
        <taxon>Theileriidae</taxon>
        <taxon>Theileria</taxon>
    </lineage>
</organism>
<feature type="region of interest" description="Disordered" evidence="1">
    <location>
        <begin position="1131"/>
        <end position="1158"/>
    </location>
</feature>
<evidence type="ECO:0000313" key="2">
    <source>
        <dbReference type="EMBL" id="SVP88780.1"/>
    </source>
</evidence>
<sequence>MCVLLYNSDVVWKQSCEPYPVSIYFRSYTSHDSPFSAILYLNFDPYYYTYVYDGNMWILKKDLSHCYSFKLDPSMHPKDITIVTESIVIPSKATPVTAPQTTPVTIPEEAETTPVTTPDTAPIGTPEETTPVIKTEGESEPETTPLPPKSKDSREEVSITLLNLDIHQRKDSKGFYFCENDKIGTFTANFGYGFNVVTQKGNEIWKTNDNENYGTKIVIDGVSICGTTKNIDIFLVKGVMKQFNRPSKNKPWMEKSKIITLDLKNSEKKIEYNRIVEDIFTTITTNYPFLIDKIVNPKTFFSKCCGSICVSKCCDSNCRGSECCGTNKFIWESKIIIGSDNKVIEKHANKVIFANPSNNMRYLAILLTTGEIVLLHNSSVRKCWEDITGTKNSISDLKAFKYDDTELDSSQYKLELNKFSYGIKFNYRVKCSKILYKDKVIYNYDGDENFEFLRGIYVYLSSNRFYIVCRENVTKLLGEENDLITLDVKKKQSTIEYLFLEKTNYGSFVCRDSFFFNKITYNDKLVWESGSDKDYSYKVVTDSVGSFTNIKNITLHLVSGNVMYFYNTSNLCQGAKWSEKYKTVSLNIDRTSSGTEFDYKGEEGKNIFSAKSGYVFYKIIDSEMIFWNSRSHFDFANKVVSYGTGSKKDKVLLFHENNTVTYFYKTDRWYSIIGVTLDINSSQDGNSFFYAEDYKLNVEVYCPEEKRVFIKVINSDKIIWEGANPEEYATKVLTDGCGKSSKNRVTIHMSNGEIKHFYKGDNKSWSEKSGKIMVDIKEKKSTIEIDYVEGFFKTYTPKAGYQFIRVVKGKKPDILFWESKSDDEYATEVRIVPFKSSEYLIIFVKESKFVLFHKGGKDKTWNDITETRYDLANLKFYKKYNNSEFTVVDSGQYKITNKNTSYIYTFKCDAECDLIQYMDKTLYIFKPDFGYPSKIYFDIYRNSFHAFFSEDVCHRLYLGEEIEAISLDIGIKNSTGEFDYVQTEELERYIPKVGFMFNSLFEKRTGYYYTDCCKFDCCGGEGCESDCCECECECCDSDCFSSDCCDYECFESGLCSCKCCYCQCCDFDCCGSSCCATKCFSFGCRRSVDQVIWETEDPIEYCSKVIIDSSEEDEQTLTVIKPGGFKQVFTRSHKTEPWEETTENKGIIETPESEQHDD</sequence>
<reference evidence="3" key="1">
    <citation type="submission" date="2018-07" db="EMBL/GenBank/DDBJ databases">
        <authorList>
            <person name="Quirk P.G."/>
            <person name="Krulwich T.A."/>
        </authorList>
    </citation>
    <scope>NUCLEOTIDE SEQUENCE</scope>
    <source>
        <strain evidence="3">Anand</strain>
    </source>
</reference>
<accession>A0A3B0MXJ5</accession>
<dbReference type="EMBL" id="UIVS01000001">
    <property type="protein sequence ID" value="SVP89929.1"/>
    <property type="molecule type" value="Genomic_DNA"/>
</dbReference>